<dbReference type="GO" id="GO:0008173">
    <property type="term" value="F:RNA methyltransferase activity"/>
    <property type="evidence" value="ECO:0007669"/>
    <property type="project" value="InterPro"/>
</dbReference>
<feature type="domain" description="R13L1/DRL21-like LRR repeat region" evidence="4">
    <location>
        <begin position="27"/>
        <end position="105"/>
    </location>
</feature>
<name>A0AAW1XAH3_RUBAR</name>
<protein>
    <recommendedName>
        <fullName evidence="7">tRNA/rRNA methyltransferase SpoU type domain-containing protein</fullName>
    </recommendedName>
</protein>
<proteinExistence type="predicted"/>
<dbReference type="Gene3D" id="3.40.1280.10">
    <property type="match status" value="1"/>
</dbReference>
<sequence length="518" mass="57800">MTSLRHLEINGCRKLDHMPPGLGKEEEYDGSNEDDMVLEGLQPHQNLKVLHIAGYCSVQFPNWLMFNVASSLPSLVELTIEGCIRCQRLPQLDQLPSLKFLKLYSLSFLEHINNSCSSSSSSLVGGRREPLFFPSLKELTLYDLPLLKEWQTEIVSNENVTTMAKQQRLSFPSLTKLTIVDAPNLIFLPMLPQVEEILMDNVSEKLLQSMLMAAAPESPTTSSSLARLKFLIIKSCNDLVSLPEDRIHILTSLKLLKIIDCGNLTSLPKNLHCDLSVAMPEGVNFTKLRELTVLTLFSEIYLRVTKSCVHLSKRHNVGTLARSATAFGVSELILVGRREFNAFGSHGSTSHVRFRHFHSLQDARQFLKDRDCDICGVEITDNALPVNHHPFTKSTAFLLGNEGTGLSAKECEICDFFVYIPQYGDGTASLNVTVAASIVLHQFGVWAGFPERTRDGNKFIVAEKPAKQTRRSFCAETADSVIEERKSRKEHNSNGFFDESGIGNPSSNLLDGLFNDVR</sequence>
<keyword evidence="6" id="KW-1185">Reference proteome</keyword>
<accession>A0AAW1XAH3</accession>
<dbReference type="InterPro" id="IPR001537">
    <property type="entry name" value="SpoU_MeTrfase"/>
</dbReference>
<feature type="domain" description="tRNA/rRNA methyltransferase SpoU type" evidence="3">
    <location>
        <begin position="309"/>
        <end position="441"/>
    </location>
</feature>
<evidence type="ECO:0000256" key="2">
    <source>
        <dbReference type="ARBA" id="ARBA00022679"/>
    </source>
</evidence>
<keyword evidence="2" id="KW-0808">Transferase</keyword>
<evidence type="ECO:0000313" key="6">
    <source>
        <dbReference type="Proteomes" id="UP001457282"/>
    </source>
</evidence>
<dbReference type="CDD" id="cd18096">
    <property type="entry name" value="SpoU-like"/>
    <property type="match status" value="1"/>
</dbReference>
<dbReference type="InterPro" id="IPR029028">
    <property type="entry name" value="Alpha/beta_knot_MTases"/>
</dbReference>
<evidence type="ECO:0000313" key="5">
    <source>
        <dbReference type="EMBL" id="KAK9933577.1"/>
    </source>
</evidence>
<evidence type="ECO:0000259" key="3">
    <source>
        <dbReference type="Pfam" id="PF00588"/>
    </source>
</evidence>
<keyword evidence="1" id="KW-0489">Methyltransferase</keyword>
<dbReference type="InterPro" id="IPR032675">
    <property type="entry name" value="LRR_dom_sf"/>
</dbReference>
<dbReference type="EMBL" id="JBEDUW010000004">
    <property type="protein sequence ID" value="KAK9933577.1"/>
    <property type="molecule type" value="Genomic_DNA"/>
</dbReference>
<evidence type="ECO:0000256" key="1">
    <source>
        <dbReference type="ARBA" id="ARBA00022603"/>
    </source>
</evidence>
<dbReference type="AlphaFoldDB" id="A0AAW1XAH3"/>
<dbReference type="GO" id="GO:0003723">
    <property type="term" value="F:RNA binding"/>
    <property type="evidence" value="ECO:0007669"/>
    <property type="project" value="InterPro"/>
</dbReference>
<dbReference type="GO" id="GO:0032259">
    <property type="term" value="P:methylation"/>
    <property type="evidence" value="ECO:0007669"/>
    <property type="project" value="UniProtKB-KW"/>
</dbReference>
<dbReference type="InterPro" id="IPR029026">
    <property type="entry name" value="tRNA_m1G_MTases_N"/>
</dbReference>
<dbReference type="SUPFAM" id="SSF52058">
    <property type="entry name" value="L domain-like"/>
    <property type="match status" value="1"/>
</dbReference>
<evidence type="ECO:0000259" key="4">
    <source>
        <dbReference type="Pfam" id="PF25019"/>
    </source>
</evidence>
<dbReference type="InterPro" id="IPR056789">
    <property type="entry name" value="LRR_R13L1-DRL21"/>
</dbReference>
<evidence type="ECO:0008006" key="7">
    <source>
        <dbReference type="Google" id="ProtNLM"/>
    </source>
</evidence>
<dbReference type="GO" id="GO:0006396">
    <property type="term" value="P:RNA processing"/>
    <property type="evidence" value="ECO:0007669"/>
    <property type="project" value="InterPro"/>
</dbReference>
<dbReference type="Proteomes" id="UP001457282">
    <property type="component" value="Unassembled WGS sequence"/>
</dbReference>
<dbReference type="Pfam" id="PF00588">
    <property type="entry name" value="SpoU_methylase"/>
    <property type="match status" value="1"/>
</dbReference>
<gene>
    <name evidence="5" type="ORF">M0R45_020770</name>
</gene>
<dbReference type="InterPro" id="IPR051259">
    <property type="entry name" value="rRNA_Methyltransferase"/>
</dbReference>
<organism evidence="5 6">
    <name type="scientific">Rubus argutus</name>
    <name type="common">Southern blackberry</name>
    <dbReference type="NCBI Taxonomy" id="59490"/>
    <lineage>
        <taxon>Eukaryota</taxon>
        <taxon>Viridiplantae</taxon>
        <taxon>Streptophyta</taxon>
        <taxon>Embryophyta</taxon>
        <taxon>Tracheophyta</taxon>
        <taxon>Spermatophyta</taxon>
        <taxon>Magnoliopsida</taxon>
        <taxon>eudicotyledons</taxon>
        <taxon>Gunneridae</taxon>
        <taxon>Pentapetalae</taxon>
        <taxon>rosids</taxon>
        <taxon>fabids</taxon>
        <taxon>Rosales</taxon>
        <taxon>Rosaceae</taxon>
        <taxon>Rosoideae</taxon>
        <taxon>Rosoideae incertae sedis</taxon>
        <taxon>Rubus</taxon>
    </lineage>
</organism>
<dbReference type="PANTHER" id="PTHR43191">
    <property type="entry name" value="RRNA METHYLTRANSFERASE 3"/>
    <property type="match status" value="1"/>
</dbReference>
<dbReference type="PANTHER" id="PTHR43191:SF7">
    <property type="entry name" value="OBP33PEP LIKE PROTEIN"/>
    <property type="match status" value="1"/>
</dbReference>
<dbReference type="Gene3D" id="3.80.10.10">
    <property type="entry name" value="Ribonuclease Inhibitor"/>
    <property type="match status" value="2"/>
</dbReference>
<comment type="caution">
    <text evidence="5">The sequence shown here is derived from an EMBL/GenBank/DDBJ whole genome shotgun (WGS) entry which is preliminary data.</text>
</comment>
<dbReference type="SUPFAM" id="SSF75217">
    <property type="entry name" value="alpha/beta knot"/>
    <property type="match status" value="1"/>
</dbReference>
<reference evidence="5 6" key="1">
    <citation type="journal article" date="2023" name="G3 (Bethesda)">
        <title>A chromosome-length genome assembly and annotation of blackberry (Rubus argutus, cv. 'Hillquist').</title>
        <authorList>
            <person name="Bruna T."/>
            <person name="Aryal R."/>
            <person name="Dudchenko O."/>
            <person name="Sargent D.J."/>
            <person name="Mead D."/>
            <person name="Buti M."/>
            <person name="Cavallini A."/>
            <person name="Hytonen T."/>
            <person name="Andres J."/>
            <person name="Pham M."/>
            <person name="Weisz D."/>
            <person name="Mascagni F."/>
            <person name="Usai G."/>
            <person name="Natali L."/>
            <person name="Bassil N."/>
            <person name="Fernandez G.E."/>
            <person name="Lomsadze A."/>
            <person name="Armour M."/>
            <person name="Olukolu B."/>
            <person name="Poorten T."/>
            <person name="Britton C."/>
            <person name="Davik J."/>
            <person name="Ashrafi H."/>
            <person name="Aiden E.L."/>
            <person name="Borodovsky M."/>
            <person name="Worthington M."/>
        </authorList>
    </citation>
    <scope>NUCLEOTIDE SEQUENCE [LARGE SCALE GENOMIC DNA]</scope>
    <source>
        <strain evidence="5">PI 553951</strain>
    </source>
</reference>
<dbReference type="Pfam" id="PF25019">
    <property type="entry name" value="LRR_R13L1-DRL21"/>
    <property type="match status" value="1"/>
</dbReference>